<dbReference type="SFLD" id="SFLDG01017">
    <property type="entry name" value="Polyprenyl_Transferase_Like"/>
    <property type="match status" value="1"/>
</dbReference>
<accession>A0A3E0GVY1</accession>
<dbReference type="PANTHER" id="PTHR12001:SF86">
    <property type="entry name" value="GERANYLGERANYL DIPHOSPHATE SYNTHASE"/>
    <property type="match status" value="1"/>
</dbReference>
<comment type="similarity">
    <text evidence="3">Belongs to the FPP/GGPP synthase family.</text>
</comment>
<dbReference type="PROSITE" id="PS00444">
    <property type="entry name" value="POLYPRENYL_SYNTHASE_2"/>
    <property type="match status" value="1"/>
</dbReference>
<evidence type="ECO:0000313" key="4">
    <source>
        <dbReference type="EMBL" id="REH29496.1"/>
    </source>
</evidence>
<protein>
    <submittedName>
        <fullName evidence="4">Geranylgeranyl diphosphate synthase type I</fullName>
    </submittedName>
</protein>
<dbReference type="Pfam" id="PF00348">
    <property type="entry name" value="polyprenyl_synt"/>
    <property type="match status" value="1"/>
</dbReference>
<dbReference type="InterPro" id="IPR000092">
    <property type="entry name" value="Polyprenyl_synt"/>
</dbReference>
<evidence type="ECO:0000256" key="2">
    <source>
        <dbReference type="ARBA" id="ARBA00022842"/>
    </source>
</evidence>
<evidence type="ECO:0000256" key="3">
    <source>
        <dbReference type="RuleBase" id="RU004466"/>
    </source>
</evidence>
<dbReference type="GO" id="GO:0046872">
    <property type="term" value="F:metal ion binding"/>
    <property type="evidence" value="ECO:0007669"/>
    <property type="project" value="UniProtKB-KW"/>
</dbReference>
<evidence type="ECO:0000313" key="5">
    <source>
        <dbReference type="Proteomes" id="UP000256269"/>
    </source>
</evidence>
<name>A0A3E0GVY1_9PSEU</name>
<dbReference type="SFLD" id="SFLDS00005">
    <property type="entry name" value="Isoprenoid_Synthase_Type_I"/>
    <property type="match status" value="1"/>
</dbReference>
<dbReference type="InterPro" id="IPR008949">
    <property type="entry name" value="Isoprenoid_synthase_dom_sf"/>
</dbReference>
<dbReference type="GO" id="GO:0004659">
    <property type="term" value="F:prenyltransferase activity"/>
    <property type="evidence" value="ECO:0007669"/>
    <property type="project" value="InterPro"/>
</dbReference>
<dbReference type="Proteomes" id="UP000256269">
    <property type="component" value="Unassembled WGS sequence"/>
</dbReference>
<dbReference type="CDD" id="cd00685">
    <property type="entry name" value="Trans_IPPS_HT"/>
    <property type="match status" value="1"/>
</dbReference>
<dbReference type="NCBIfam" id="NF041169">
    <property type="entry name" value="f2_encap_cargo4"/>
    <property type="match status" value="1"/>
</dbReference>
<dbReference type="InterPro" id="IPR033749">
    <property type="entry name" value="Polyprenyl_synt_CS"/>
</dbReference>
<evidence type="ECO:0000256" key="1">
    <source>
        <dbReference type="ARBA" id="ARBA00022723"/>
    </source>
</evidence>
<proteinExistence type="inferred from homology"/>
<dbReference type="SUPFAM" id="SSF48576">
    <property type="entry name" value="Terpenoid synthases"/>
    <property type="match status" value="1"/>
</dbReference>
<sequence>MVPIDVISQPRSAADVLAWSRGVVDPAMRAAVDTLPAAMRRVAGYHFGWWDADGTPREGDAGKAIRPTLAVLCAEAVGGSAVDAVPAAVAVEMVHNFSLLHDDVMDRDVSRRHRPTAWTVFGVSAAILAGDALLTLAYDVLAVSGHARAQEAMRMVSSAVQDLVEGQCEDVSFEDRSDVDLSECLTMAGEKTGALLACSTAVGALFGGGAADQVEHMRVFGEHLGLAFQLVDDLLGIWGDPQVTGKPVHSDLVSRKKSLPVVAALTAGVPAADELALLYGRPTELSDVELARAAELVELAGGRSWTQRESIDQLDLALAELSLAAPVDRAAAELTALARLVTRRDR</sequence>
<dbReference type="RefSeq" id="WP_246016254.1">
    <property type="nucleotide sequence ID" value="NZ_CP144375.1"/>
</dbReference>
<keyword evidence="3" id="KW-0808">Transferase</keyword>
<comment type="caution">
    <text evidence="4">The sequence shown here is derived from an EMBL/GenBank/DDBJ whole genome shotgun (WGS) entry which is preliminary data.</text>
</comment>
<keyword evidence="1" id="KW-0479">Metal-binding</keyword>
<dbReference type="PANTHER" id="PTHR12001">
    <property type="entry name" value="GERANYLGERANYL PYROPHOSPHATE SYNTHASE"/>
    <property type="match status" value="1"/>
</dbReference>
<organism evidence="4 5">
    <name type="scientific">Kutzneria buriramensis</name>
    <dbReference type="NCBI Taxonomy" id="1045776"/>
    <lineage>
        <taxon>Bacteria</taxon>
        <taxon>Bacillati</taxon>
        <taxon>Actinomycetota</taxon>
        <taxon>Actinomycetes</taxon>
        <taxon>Pseudonocardiales</taxon>
        <taxon>Pseudonocardiaceae</taxon>
        <taxon>Kutzneria</taxon>
    </lineage>
</organism>
<gene>
    <name evidence="4" type="ORF">BCF44_125111</name>
</gene>
<dbReference type="PROSITE" id="PS00723">
    <property type="entry name" value="POLYPRENYL_SYNTHASE_1"/>
    <property type="match status" value="1"/>
</dbReference>
<dbReference type="Gene3D" id="1.10.600.10">
    <property type="entry name" value="Farnesyl Diphosphate Synthase"/>
    <property type="match status" value="1"/>
</dbReference>
<dbReference type="EMBL" id="QUNO01000025">
    <property type="protein sequence ID" value="REH29496.1"/>
    <property type="molecule type" value="Genomic_DNA"/>
</dbReference>
<keyword evidence="5" id="KW-1185">Reference proteome</keyword>
<dbReference type="GO" id="GO:0008299">
    <property type="term" value="P:isoprenoid biosynthetic process"/>
    <property type="evidence" value="ECO:0007669"/>
    <property type="project" value="InterPro"/>
</dbReference>
<reference evidence="4 5" key="1">
    <citation type="submission" date="2018-08" db="EMBL/GenBank/DDBJ databases">
        <title>Genomic Encyclopedia of Archaeal and Bacterial Type Strains, Phase II (KMG-II): from individual species to whole genera.</title>
        <authorList>
            <person name="Goeker M."/>
        </authorList>
    </citation>
    <scope>NUCLEOTIDE SEQUENCE [LARGE SCALE GENOMIC DNA]</scope>
    <source>
        <strain evidence="4 5">DSM 45791</strain>
    </source>
</reference>
<keyword evidence="2" id="KW-0460">Magnesium</keyword>
<dbReference type="AlphaFoldDB" id="A0A3E0GVY1"/>